<dbReference type="AlphaFoldDB" id="A0AAU9K3N4"/>
<dbReference type="Pfam" id="PF14687">
    <property type="entry name" value="DUF4460"/>
    <property type="match status" value="1"/>
</dbReference>
<dbReference type="EMBL" id="CAJZBQ010000044">
    <property type="protein sequence ID" value="CAG9327797.1"/>
    <property type="molecule type" value="Genomic_DNA"/>
</dbReference>
<accession>A0AAU9K3N4</accession>
<evidence type="ECO:0000259" key="1">
    <source>
        <dbReference type="Pfam" id="PF14687"/>
    </source>
</evidence>
<dbReference type="InterPro" id="IPR028031">
    <property type="entry name" value="DUF4460"/>
</dbReference>
<dbReference type="InterPro" id="IPR027986">
    <property type="entry name" value="TCAIM"/>
</dbReference>
<evidence type="ECO:0000313" key="2">
    <source>
        <dbReference type="EMBL" id="CAG9327797.1"/>
    </source>
</evidence>
<name>A0AAU9K3N4_9CILI</name>
<evidence type="ECO:0000313" key="3">
    <source>
        <dbReference type="Proteomes" id="UP001162131"/>
    </source>
</evidence>
<reference evidence="2" key="1">
    <citation type="submission" date="2021-09" db="EMBL/GenBank/DDBJ databases">
        <authorList>
            <consortium name="AG Swart"/>
            <person name="Singh M."/>
            <person name="Singh A."/>
            <person name="Seah K."/>
            <person name="Emmerich C."/>
        </authorList>
    </citation>
    <scope>NUCLEOTIDE SEQUENCE</scope>
    <source>
        <strain evidence="2">ATCC30299</strain>
    </source>
</reference>
<gene>
    <name evidence="2" type="ORF">BSTOLATCC_MIC44425</name>
</gene>
<dbReference type="PANTHER" id="PTHR31596:SF1">
    <property type="entry name" value="T-CELL ACTIVATION INHIBITOR, MITOCHONDRIAL"/>
    <property type="match status" value="1"/>
</dbReference>
<dbReference type="Proteomes" id="UP001162131">
    <property type="component" value="Unassembled WGS sequence"/>
</dbReference>
<sequence>MASKVRSLLTPFYKLAHPDVLTKAPENIKSTNTNACTVLNSYLDSITQGQNASLSNLIFYVPSIEGDKYHQVRVTLLPFNQTKGVNVRELHLESTANNILQAIERPKEVKYVDEINPKTLRRPRARNEIAYDMHQQIRTIYRELEIKERRHRVLEEASFSIERELNKYHPTALGFESRRSNILIRQAVEAATSHTYDRNFERIGLSLDNLFIDEDLSTEQVRAAFWTLKGENTDTNSFNDLKQTHILMQKNEYPLLISTRYSAKNVPGYMQVPFNFVPAELNRFYNENCEEAGKRLNDFGQFADRVHDLLRNISRDFAPITIGRYMWRNQEEYEEMTYEDAFLGLKNLERIIRQNKLNYTKKAALVMGNAFKEREDVIEISSMFRDRDIVEFFTSLS</sequence>
<keyword evidence="3" id="KW-1185">Reference proteome</keyword>
<comment type="caution">
    <text evidence="2">The sequence shown here is derived from an EMBL/GenBank/DDBJ whole genome shotgun (WGS) entry which is preliminary data.</text>
</comment>
<organism evidence="2 3">
    <name type="scientific">Blepharisma stoltei</name>
    <dbReference type="NCBI Taxonomy" id="1481888"/>
    <lineage>
        <taxon>Eukaryota</taxon>
        <taxon>Sar</taxon>
        <taxon>Alveolata</taxon>
        <taxon>Ciliophora</taxon>
        <taxon>Postciliodesmatophora</taxon>
        <taxon>Heterotrichea</taxon>
        <taxon>Heterotrichida</taxon>
        <taxon>Blepharismidae</taxon>
        <taxon>Blepharisma</taxon>
    </lineage>
</organism>
<proteinExistence type="predicted"/>
<dbReference type="GO" id="GO:0005739">
    <property type="term" value="C:mitochondrion"/>
    <property type="evidence" value="ECO:0007669"/>
    <property type="project" value="TreeGrafter"/>
</dbReference>
<feature type="domain" description="DUF4460" evidence="1">
    <location>
        <begin position="3"/>
        <end position="100"/>
    </location>
</feature>
<dbReference type="PANTHER" id="PTHR31596">
    <property type="entry name" value="T-CELL ACTIVATION INHIBITOR, MITOCHONDRIAL"/>
    <property type="match status" value="1"/>
</dbReference>
<protein>
    <recommendedName>
        <fullName evidence="1">DUF4460 domain-containing protein</fullName>
    </recommendedName>
</protein>